<dbReference type="Proteomes" id="UP000516437">
    <property type="component" value="Chromosome 1"/>
</dbReference>
<dbReference type="AlphaFoldDB" id="A0A6A1WJK1"/>
<keyword evidence="3" id="KW-1185">Reference proteome</keyword>
<gene>
    <name evidence="2" type="ORF">CJ030_MR1G010328</name>
</gene>
<reference evidence="2 3" key="1">
    <citation type="journal article" date="2019" name="Plant Biotechnol. J.">
        <title>The red bayberry genome and genetic basis of sex determination.</title>
        <authorList>
            <person name="Jia H.M."/>
            <person name="Jia H.J."/>
            <person name="Cai Q.L."/>
            <person name="Wang Y."/>
            <person name="Zhao H.B."/>
            <person name="Yang W.F."/>
            <person name="Wang G.Y."/>
            <person name="Li Y.H."/>
            <person name="Zhan D.L."/>
            <person name="Shen Y.T."/>
            <person name="Niu Q.F."/>
            <person name="Chang L."/>
            <person name="Qiu J."/>
            <person name="Zhao L."/>
            <person name="Xie H.B."/>
            <person name="Fu W.Y."/>
            <person name="Jin J."/>
            <person name="Li X.W."/>
            <person name="Jiao Y."/>
            <person name="Zhou C.C."/>
            <person name="Tu T."/>
            <person name="Chai C.Y."/>
            <person name="Gao J.L."/>
            <person name="Fan L.J."/>
            <person name="van de Weg E."/>
            <person name="Wang J.Y."/>
            <person name="Gao Z.S."/>
        </authorList>
    </citation>
    <scope>NUCLEOTIDE SEQUENCE [LARGE SCALE GENOMIC DNA]</scope>
    <source>
        <tissue evidence="2">Leaves</tissue>
    </source>
</reference>
<dbReference type="EMBL" id="RXIC02000019">
    <property type="protein sequence ID" value="KAB1224983.1"/>
    <property type="molecule type" value="Genomic_DNA"/>
</dbReference>
<accession>A0A6A1WJK1</accession>
<comment type="caution">
    <text evidence="2">The sequence shown here is derived from an EMBL/GenBank/DDBJ whole genome shotgun (WGS) entry which is preliminary data.</text>
</comment>
<name>A0A6A1WJK1_9ROSI</name>
<protein>
    <submittedName>
        <fullName evidence="2">Uncharacterized protein</fullName>
    </submittedName>
</protein>
<keyword evidence="1" id="KW-0732">Signal</keyword>
<feature type="chain" id="PRO_5025678897" evidence="1">
    <location>
        <begin position="29"/>
        <end position="65"/>
    </location>
</feature>
<evidence type="ECO:0000313" key="3">
    <source>
        <dbReference type="Proteomes" id="UP000516437"/>
    </source>
</evidence>
<sequence length="65" mass="7085">MEKYSFKLAFFVALLVLSSCPGFQPAEADQSAFILPCHSDADCISDTPSIKCWCNSFSACVCDPK</sequence>
<organism evidence="2 3">
    <name type="scientific">Morella rubra</name>
    <name type="common">Chinese bayberry</name>
    <dbReference type="NCBI Taxonomy" id="262757"/>
    <lineage>
        <taxon>Eukaryota</taxon>
        <taxon>Viridiplantae</taxon>
        <taxon>Streptophyta</taxon>
        <taxon>Embryophyta</taxon>
        <taxon>Tracheophyta</taxon>
        <taxon>Spermatophyta</taxon>
        <taxon>Magnoliopsida</taxon>
        <taxon>eudicotyledons</taxon>
        <taxon>Gunneridae</taxon>
        <taxon>Pentapetalae</taxon>
        <taxon>rosids</taxon>
        <taxon>fabids</taxon>
        <taxon>Fagales</taxon>
        <taxon>Myricaceae</taxon>
        <taxon>Morella</taxon>
    </lineage>
</organism>
<feature type="signal peptide" evidence="1">
    <location>
        <begin position="1"/>
        <end position="28"/>
    </location>
</feature>
<dbReference type="PROSITE" id="PS51257">
    <property type="entry name" value="PROKAR_LIPOPROTEIN"/>
    <property type="match status" value="1"/>
</dbReference>
<evidence type="ECO:0000256" key="1">
    <source>
        <dbReference type="SAM" id="SignalP"/>
    </source>
</evidence>
<evidence type="ECO:0000313" key="2">
    <source>
        <dbReference type="EMBL" id="KAB1224983.1"/>
    </source>
</evidence>
<proteinExistence type="predicted"/>